<dbReference type="Pfam" id="PF08787">
    <property type="entry name" value="Alginate_lyase2"/>
    <property type="match status" value="1"/>
</dbReference>
<keyword evidence="4" id="KW-1185">Reference proteome</keyword>
<dbReference type="Gene3D" id="2.60.120.200">
    <property type="match status" value="1"/>
</dbReference>
<feature type="domain" description="F5/8 type C" evidence="2">
    <location>
        <begin position="7"/>
        <end position="134"/>
    </location>
</feature>
<keyword evidence="1" id="KW-0732">Signal</keyword>
<gene>
    <name evidence="3" type="ORF">DS2_06441</name>
</gene>
<dbReference type="STRING" id="1328313.DS2_06441"/>
<dbReference type="InterPro" id="IPR014895">
    <property type="entry name" value="Alginate_lyase_2"/>
</dbReference>
<reference evidence="3 4" key="1">
    <citation type="journal article" date="2014" name="Genome Announc.">
        <title>Draft Genome Sequence of the Agar-Degrading Bacterium Catenovulum sp. Strain DS-2, Isolated from Intestines of Haliotis diversicolor.</title>
        <authorList>
            <person name="Shan D."/>
            <person name="Li X."/>
            <person name="Gu Z."/>
            <person name="Wei G."/>
            <person name="Gao Z."/>
            <person name="Shao Z."/>
        </authorList>
    </citation>
    <scope>NUCLEOTIDE SEQUENCE [LARGE SCALE GENOMIC DNA]</scope>
    <source>
        <strain evidence="3 4">DS-2</strain>
    </source>
</reference>
<evidence type="ECO:0000256" key="1">
    <source>
        <dbReference type="SAM" id="SignalP"/>
    </source>
</evidence>
<feature type="signal peptide" evidence="1">
    <location>
        <begin position="1"/>
        <end position="22"/>
    </location>
</feature>
<dbReference type="PROSITE" id="PS50022">
    <property type="entry name" value="FA58C_3"/>
    <property type="match status" value="2"/>
</dbReference>
<name>W7QSR3_9ALTE</name>
<dbReference type="Proteomes" id="UP000019276">
    <property type="component" value="Unassembled WGS sequence"/>
</dbReference>
<comment type="caution">
    <text evidence="3">The sequence shown here is derived from an EMBL/GenBank/DDBJ whole genome shotgun (WGS) entry which is preliminary data.</text>
</comment>
<dbReference type="Pfam" id="PF00754">
    <property type="entry name" value="F5_F8_type_C"/>
    <property type="match status" value="2"/>
</dbReference>
<dbReference type="SUPFAM" id="SSF49899">
    <property type="entry name" value="Concanavalin A-like lectins/glucanases"/>
    <property type="match status" value="1"/>
</dbReference>
<feature type="domain" description="F5/8 type C" evidence="2">
    <location>
        <begin position="148"/>
        <end position="298"/>
    </location>
</feature>
<evidence type="ECO:0000313" key="4">
    <source>
        <dbReference type="Proteomes" id="UP000019276"/>
    </source>
</evidence>
<accession>W7QSR3</accession>
<dbReference type="eggNOG" id="COG3291">
    <property type="taxonomic scope" value="Bacteria"/>
</dbReference>
<protein>
    <recommendedName>
        <fullName evidence="2">F5/8 type C domain-containing protein</fullName>
    </recommendedName>
</protein>
<dbReference type="Gene3D" id="2.60.120.260">
    <property type="entry name" value="Galactose-binding domain-like"/>
    <property type="match status" value="2"/>
</dbReference>
<dbReference type="AlphaFoldDB" id="W7QSR3"/>
<dbReference type="InterPro" id="IPR000421">
    <property type="entry name" value="FA58C"/>
</dbReference>
<evidence type="ECO:0000313" key="3">
    <source>
        <dbReference type="EMBL" id="EWH10908.1"/>
    </source>
</evidence>
<dbReference type="InterPro" id="IPR013320">
    <property type="entry name" value="ConA-like_dom_sf"/>
</dbReference>
<dbReference type="EMBL" id="ARZY01000008">
    <property type="protein sequence ID" value="EWH10908.1"/>
    <property type="molecule type" value="Genomic_DNA"/>
</dbReference>
<proteinExistence type="predicted"/>
<sequence>MKISKSLTLAALALTATTYSHANTLNIDSAEDWGSSHASYPASNVIDGSLAWASRWAASGSPVNLQLNLDSVQTVTEVGVSWGKGGDQTHTFEIWARAATSGAWTKVYDSVSSGTTSSIEVYDIDDIEARQVRIKTFENSAGSSWTNIKEVELYGTGGNSADGELQVNTVFDDGTSHSSYPPAKAIDNSTAWSSRWAAQAGGNAVNLTLQLDEAKEVKEVGIAWGQGDSRTHTFEIYARPGTSGTWTKIHDAVSSGNTTGIEMYDVTDINARQVRVKAQSNSAGSNWMNITEVKLYGNSSGDSGGTTDIPAIITDGSLFDLEGDNPHPLVNSKTLEFVPLETKYTTSGGGGWRHEYKIKKSERKSIYDTNESFAATYKMDLSNGAKTIVAQTHGSTISTLMKVFVADSSESGFGDSVANNGVFDVYVRLRGTDGKEVKKSLCTIESGDSFSMTYQNNYGTMTVSACGNSLSMQVEDDDASYFKFGNYMQSQDPYTREECGTRGDSDSWAECFEQFGITTSKATVTNVSYSSNH</sequence>
<dbReference type="PATRIC" id="fig|1328313.3.peg.1321"/>
<dbReference type="SUPFAM" id="SSF49785">
    <property type="entry name" value="Galactose-binding domain-like"/>
    <property type="match status" value="2"/>
</dbReference>
<dbReference type="InterPro" id="IPR008979">
    <property type="entry name" value="Galactose-bd-like_sf"/>
</dbReference>
<dbReference type="RefSeq" id="WP_051479675.1">
    <property type="nucleotide sequence ID" value="NZ_ARZY01000008.1"/>
</dbReference>
<evidence type="ECO:0000259" key="2">
    <source>
        <dbReference type="PROSITE" id="PS50022"/>
    </source>
</evidence>
<organism evidence="3 4">
    <name type="scientific">Catenovulum agarivorans DS-2</name>
    <dbReference type="NCBI Taxonomy" id="1328313"/>
    <lineage>
        <taxon>Bacteria</taxon>
        <taxon>Pseudomonadati</taxon>
        <taxon>Pseudomonadota</taxon>
        <taxon>Gammaproteobacteria</taxon>
        <taxon>Alteromonadales</taxon>
        <taxon>Alteromonadaceae</taxon>
        <taxon>Catenovulum</taxon>
    </lineage>
</organism>
<feature type="chain" id="PRO_5004898381" description="F5/8 type C domain-containing protein" evidence="1">
    <location>
        <begin position="23"/>
        <end position="533"/>
    </location>
</feature>